<dbReference type="InterPro" id="IPR005844">
    <property type="entry name" value="A-D-PHexomutase_a/b/a-I"/>
</dbReference>
<feature type="domain" description="Alpha-D-phosphohexomutase alpha/beta/alpha" evidence="9">
    <location>
        <begin position="2"/>
        <end position="130"/>
    </location>
</feature>
<name>A0A482TPM3_9EURY</name>
<keyword evidence="6 12" id="KW-0413">Isomerase</keyword>
<feature type="domain" description="Alpha-D-phosphohexomutase alpha/beta/alpha" evidence="10">
    <location>
        <begin position="150"/>
        <end position="250"/>
    </location>
</feature>
<evidence type="ECO:0000259" key="9">
    <source>
        <dbReference type="Pfam" id="PF02878"/>
    </source>
</evidence>
<reference evidence="12 13" key="1">
    <citation type="submission" date="2018-12" db="EMBL/GenBank/DDBJ databases">
        <title>Genome analysis provides insights into bioremediation potentialities of Halogeometricum borinquense strain N11.</title>
        <authorList>
            <person name="Najjari A."/>
            <person name="Youssef N."/>
            <person name="Fhoula I."/>
            <person name="Ben Dhia O."/>
            <person name="Mahjoubi M."/>
            <person name="Ouzari H.I."/>
            <person name="Cherif A."/>
        </authorList>
    </citation>
    <scope>NUCLEOTIDE SEQUENCE [LARGE SCALE GENOMIC DNA]</scope>
    <source>
        <strain evidence="12 13">N11</strain>
    </source>
</reference>
<proteinExistence type="inferred from homology"/>
<dbReference type="InterPro" id="IPR005845">
    <property type="entry name" value="A-D-PHexomutase_a/b/a-II"/>
</dbReference>
<dbReference type="SUPFAM" id="SSF53738">
    <property type="entry name" value="Phosphoglucomutase, first 3 domains"/>
    <property type="match status" value="3"/>
</dbReference>
<evidence type="ECO:0000256" key="2">
    <source>
        <dbReference type="ARBA" id="ARBA00010231"/>
    </source>
</evidence>
<dbReference type="AlphaFoldDB" id="A0A482TPM3"/>
<gene>
    <name evidence="12" type="primary">glmM</name>
    <name evidence="12" type="ORF">ELS19_13485</name>
</gene>
<dbReference type="InterPro" id="IPR005841">
    <property type="entry name" value="Alpha-D-phosphohexomutase_SF"/>
</dbReference>
<dbReference type="PANTHER" id="PTHR42946">
    <property type="entry name" value="PHOSPHOHEXOSE MUTASE"/>
    <property type="match status" value="1"/>
</dbReference>
<evidence type="ECO:0000256" key="5">
    <source>
        <dbReference type="ARBA" id="ARBA00022842"/>
    </source>
</evidence>
<comment type="similarity">
    <text evidence="2 7">Belongs to the phosphohexose mutase family.</text>
</comment>
<evidence type="ECO:0000259" key="10">
    <source>
        <dbReference type="Pfam" id="PF02879"/>
    </source>
</evidence>
<dbReference type="InterPro" id="IPR036900">
    <property type="entry name" value="A-D-PHexomutase_C_sf"/>
</dbReference>
<dbReference type="Proteomes" id="UP000294028">
    <property type="component" value="Unassembled WGS sequence"/>
</dbReference>
<dbReference type="GO" id="GO:0005975">
    <property type="term" value="P:carbohydrate metabolic process"/>
    <property type="evidence" value="ECO:0007669"/>
    <property type="project" value="InterPro"/>
</dbReference>
<evidence type="ECO:0000256" key="3">
    <source>
        <dbReference type="ARBA" id="ARBA00022553"/>
    </source>
</evidence>
<dbReference type="InterPro" id="IPR016055">
    <property type="entry name" value="A-D-PHexomutase_a/b/a-I/II/III"/>
</dbReference>
<dbReference type="PANTHER" id="PTHR42946:SF1">
    <property type="entry name" value="PHOSPHOGLUCOMUTASE (ALPHA-D-GLUCOSE-1,6-BISPHOSPHATE-DEPENDENT)"/>
    <property type="match status" value="1"/>
</dbReference>
<dbReference type="EC" id="5.4.2.10" evidence="12"/>
<evidence type="ECO:0000259" key="8">
    <source>
        <dbReference type="Pfam" id="PF00408"/>
    </source>
</evidence>
<dbReference type="Gene3D" id="3.30.310.50">
    <property type="entry name" value="Alpha-D-phosphohexomutase, C-terminal domain"/>
    <property type="match status" value="1"/>
</dbReference>
<evidence type="ECO:0000256" key="1">
    <source>
        <dbReference type="ARBA" id="ARBA00001946"/>
    </source>
</evidence>
<keyword evidence="3" id="KW-0597">Phosphoprotein</keyword>
<evidence type="ECO:0000256" key="4">
    <source>
        <dbReference type="ARBA" id="ARBA00022723"/>
    </source>
</evidence>
<evidence type="ECO:0000259" key="11">
    <source>
        <dbReference type="Pfam" id="PF02880"/>
    </source>
</evidence>
<dbReference type="Gene3D" id="3.40.120.10">
    <property type="entry name" value="Alpha-D-Glucose-1,6-Bisphosphate, subunit A, domain 3"/>
    <property type="match status" value="3"/>
</dbReference>
<dbReference type="InterPro" id="IPR050060">
    <property type="entry name" value="Phosphoglucosamine_mutase"/>
</dbReference>
<keyword evidence="5 7" id="KW-0460">Magnesium</keyword>
<dbReference type="NCBIfam" id="TIGR03990">
    <property type="entry name" value="Arch_GlmM"/>
    <property type="match status" value="1"/>
</dbReference>
<dbReference type="EMBL" id="RZHH01000002">
    <property type="protein sequence ID" value="RYJ14865.1"/>
    <property type="molecule type" value="Genomic_DNA"/>
</dbReference>
<dbReference type="PRINTS" id="PR00509">
    <property type="entry name" value="PGMPMM"/>
</dbReference>
<organism evidence="12 13">
    <name type="scientific">Halogeometricum borinquense</name>
    <dbReference type="NCBI Taxonomy" id="60847"/>
    <lineage>
        <taxon>Archaea</taxon>
        <taxon>Methanobacteriati</taxon>
        <taxon>Methanobacteriota</taxon>
        <taxon>Stenosarchaea group</taxon>
        <taxon>Halobacteria</taxon>
        <taxon>Halobacteriales</taxon>
        <taxon>Haloferacaceae</taxon>
        <taxon>Halogeometricum</taxon>
    </lineage>
</organism>
<dbReference type="Pfam" id="PF00408">
    <property type="entry name" value="PGM_PMM_IV"/>
    <property type="match status" value="1"/>
</dbReference>
<dbReference type="InterPro" id="IPR005843">
    <property type="entry name" value="A-D-PHexomutase_C"/>
</dbReference>
<dbReference type="Pfam" id="PF02879">
    <property type="entry name" value="PGM_PMM_II"/>
    <property type="match status" value="1"/>
</dbReference>
<accession>A0A482TPM3</accession>
<comment type="caution">
    <text evidence="12">The sequence shown here is derived from an EMBL/GenBank/DDBJ whole genome shotgun (WGS) entry which is preliminary data.</text>
</comment>
<feature type="domain" description="Alpha-D-phosphohexomutase alpha/beta/alpha" evidence="11">
    <location>
        <begin position="259"/>
        <end position="360"/>
    </location>
</feature>
<dbReference type="InterPro" id="IPR005846">
    <property type="entry name" value="A-D-PHexomutase_a/b/a-III"/>
</dbReference>
<keyword evidence="4 7" id="KW-0479">Metal-binding</keyword>
<dbReference type="GO" id="GO:0000287">
    <property type="term" value="F:magnesium ion binding"/>
    <property type="evidence" value="ECO:0007669"/>
    <property type="project" value="InterPro"/>
</dbReference>
<evidence type="ECO:0000256" key="6">
    <source>
        <dbReference type="ARBA" id="ARBA00023235"/>
    </source>
</evidence>
<dbReference type="InterPro" id="IPR016066">
    <property type="entry name" value="A-D-PHexomutase_CS"/>
</dbReference>
<evidence type="ECO:0000313" key="13">
    <source>
        <dbReference type="Proteomes" id="UP000294028"/>
    </source>
</evidence>
<feature type="domain" description="Alpha-D-phosphohexomutase C-terminal" evidence="8">
    <location>
        <begin position="379"/>
        <end position="441"/>
    </location>
</feature>
<dbReference type="GO" id="GO:0004615">
    <property type="term" value="F:phosphomannomutase activity"/>
    <property type="evidence" value="ECO:0007669"/>
    <property type="project" value="TreeGrafter"/>
</dbReference>
<dbReference type="PROSITE" id="PS00710">
    <property type="entry name" value="PGM_PMM"/>
    <property type="match status" value="1"/>
</dbReference>
<evidence type="ECO:0000256" key="7">
    <source>
        <dbReference type="RuleBase" id="RU004326"/>
    </source>
</evidence>
<comment type="cofactor">
    <cofactor evidence="1">
        <name>Mg(2+)</name>
        <dbReference type="ChEBI" id="CHEBI:18420"/>
    </cofactor>
</comment>
<dbReference type="Pfam" id="PF02880">
    <property type="entry name" value="PGM_PMM_III"/>
    <property type="match status" value="1"/>
</dbReference>
<dbReference type="GO" id="GO:0008966">
    <property type="term" value="F:phosphoglucosamine mutase activity"/>
    <property type="evidence" value="ECO:0007669"/>
    <property type="project" value="UniProtKB-EC"/>
</dbReference>
<protein>
    <submittedName>
        <fullName evidence="12">Phosphoglucosamine mutase</fullName>
        <ecNumber evidence="12">5.4.2.10</ecNumber>
    </submittedName>
</protein>
<dbReference type="CDD" id="cd03087">
    <property type="entry name" value="PGM_like1"/>
    <property type="match status" value="1"/>
</dbReference>
<dbReference type="SUPFAM" id="SSF55957">
    <property type="entry name" value="Phosphoglucomutase, C-terminal domain"/>
    <property type="match status" value="1"/>
</dbReference>
<evidence type="ECO:0000313" key="12">
    <source>
        <dbReference type="EMBL" id="RYJ14865.1"/>
    </source>
</evidence>
<dbReference type="Pfam" id="PF02878">
    <property type="entry name" value="PGM_PMM_I"/>
    <property type="match status" value="1"/>
</dbReference>
<sequence>MKLFGSSGTRGVVGDGLTPEFVLRVSKAAGTVWGSDRAVVARDTRTTGEMFSNAATSGLTSVGVDVDVLGAVPTPGVVRYCEVEEVPAVVITASHNPPEYNGIKLVGDDGVELSVADLERIEDHVLAEEFDTAAWDEVGEIRRVDSSNRDYVDGLLASVDREAIADANLTVALDPGHGAGCLTSPDFFRELGCEVVTVNANPDGHFPGRESEPVGSKLGDLCRLVKASDADVGIAHDGDADRAVFVDENGEFVAGEASLAALAAAQLEEDDTAVAAVNVSQRLVDVCNEVGANLELTPIGATNLITRIRDLWAQGETVPIAGEGNGGIFFPNYRLVRDGAYTAAKFLELITDREVSDVVAPYTDYVNVRVNLGYDDEAELEAMLDAAREYAESADATPNTTDGYRLDYGDAWVLVRPSGTEPKVRVYAEARDEARAEDLAAGAKDALLAALEDV</sequence>
<dbReference type="RefSeq" id="WP_129785225.1">
    <property type="nucleotide sequence ID" value="NZ_RZHH01000002.1"/>
</dbReference>
<dbReference type="InterPro" id="IPR024086">
    <property type="entry name" value="GlmM_arc-type"/>
</dbReference>
<dbReference type="FunFam" id="3.40.120.10:FF:000003">
    <property type="entry name" value="Phosphoglucosamine mutase"/>
    <property type="match status" value="1"/>
</dbReference>